<dbReference type="InterPro" id="IPR000792">
    <property type="entry name" value="Tscrpt_reg_LuxR_C"/>
</dbReference>
<dbReference type="InterPro" id="IPR039425">
    <property type="entry name" value="RNA_pol_sigma-70-like"/>
</dbReference>
<keyword evidence="2" id="KW-0805">Transcription regulation</keyword>
<dbReference type="SMART" id="SM00421">
    <property type="entry name" value="HTH_LUXR"/>
    <property type="match status" value="1"/>
</dbReference>
<feature type="region of interest" description="Disordered" evidence="6">
    <location>
        <begin position="215"/>
        <end position="379"/>
    </location>
</feature>
<dbReference type="InterPro" id="IPR007627">
    <property type="entry name" value="RNA_pol_sigma70_r2"/>
</dbReference>
<dbReference type="RefSeq" id="WP_344042426.1">
    <property type="nucleotide sequence ID" value="NZ_BAAAKE010000034.1"/>
</dbReference>
<evidence type="ECO:0000313" key="8">
    <source>
        <dbReference type="EMBL" id="MFC5059931.1"/>
    </source>
</evidence>
<dbReference type="EMBL" id="JBHSJB010000050">
    <property type="protein sequence ID" value="MFC5059931.1"/>
    <property type="molecule type" value="Genomic_DNA"/>
</dbReference>
<evidence type="ECO:0000256" key="3">
    <source>
        <dbReference type="ARBA" id="ARBA00023082"/>
    </source>
</evidence>
<sequence>MESGDLAEAADQAVRRCQGAGLSRADAEDYVHEALLTLLIRQSDPDAAPVTSVRAWLTTVAHRKFLDHLRQTGREHRAMSRVEGRPVDEPDPAETVTERALAAWLTRSLQQLPGTTRRVCELTAAGADVEQTARSLGVTPRAVQSHLTRARRLLRHLAAGAAAGLAAAGVTLLRPATAAVVPLAAATVGAVTLLPHHSPLPHEAPPPVAIHAPRTGGTPDRHGPFTTATIPDIASTTPRDNGHTTEPQLVDLHPTTQRPADATHPGTAMPSTTSRPVATTPASPKADTGSARSTATITPVPSTAPRLPSGSQRSIATSARGCPVHPPDPTAPTGSVSDTPPGSSSCPAPVLPSHPPAAPTTPSSSTGSATTDLPTGSEP</sequence>
<dbReference type="NCBIfam" id="TIGR02937">
    <property type="entry name" value="sigma70-ECF"/>
    <property type="match status" value="1"/>
</dbReference>
<dbReference type="Gene3D" id="1.10.10.10">
    <property type="entry name" value="Winged helix-like DNA-binding domain superfamily/Winged helix DNA-binding domain"/>
    <property type="match status" value="1"/>
</dbReference>
<dbReference type="Pfam" id="PF04542">
    <property type="entry name" value="Sigma70_r2"/>
    <property type="match status" value="1"/>
</dbReference>
<comment type="caution">
    <text evidence="8">The sequence shown here is derived from an EMBL/GenBank/DDBJ whole genome shotgun (WGS) entry which is preliminary data.</text>
</comment>
<keyword evidence="4" id="KW-0238">DNA-binding</keyword>
<name>A0ABV9YDH7_9PSEU</name>
<accession>A0ABV9YDH7</accession>
<evidence type="ECO:0000313" key="9">
    <source>
        <dbReference type="Proteomes" id="UP001595833"/>
    </source>
</evidence>
<organism evidence="8 9">
    <name type="scientific">Saccharothrix xinjiangensis</name>
    <dbReference type="NCBI Taxonomy" id="204798"/>
    <lineage>
        <taxon>Bacteria</taxon>
        <taxon>Bacillati</taxon>
        <taxon>Actinomycetota</taxon>
        <taxon>Actinomycetes</taxon>
        <taxon>Pseudonocardiales</taxon>
        <taxon>Pseudonocardiaceae</taxon>
        <taxon>Saccharothrix</taxon>
    </lineage>
</organism>
<feature type="domain" description="HTH luxR-type" evidence="7">
    <location>
        <begin position="109"/>
        <end position="166"/>
    </location>
</feature>
<evidence type="ECO:0000256" key="5">
    <source>
        <dbReference type="ARBA" id="ARBA00023163"/>
    </source>
</evidence>
<dbReference type="InterPro" id="IPR013325">
    <property type="entry name" value="RNA_pol_sigma_r2"/>
</dbReference>
<dbReference type="SUPFAM" id="SSF88946">
    <property type="entry name" value="Sigma2 domain of RNA polymerase sigma factors"/>
    <property type="match status" value="1"/>
</dbReference>
<proteinExistence type="inferred from homology"/>
<feature type="compositionally biased region" description="Polar residues" evidence="6">
    <location>
        <begin position="290"/>
        <end position="301"/>
    </location>
</feature>
<protein>
    <submittedName>
        <fullName evidence="8">Sigma-70 family RNA polymerase sigma factor</fullName>
    </submittedName>
</protein>
<feature type="compositionally biased region" description="Pro residues" evidence="6">
    <location>
        <begin position="349"/>
        <end position="359"/>
    </location>
</feature>
<feature type="compositionally biased region" description="Low complexity" evidence="6">
    <location>
        <begin position="360"/>
        <end position="371"/>
    </location>
</feature>
<keyword evidence="9" id="KW-1185">Reference proteome</keyword>
<evidence type="ECO:0000256" key="4">
    <source>
        <dbReference type="ARBA" id="ARBA00023125"/>
    </source>
</evidence>
<keyword evidence="5" id="KW-0804">Transcription</keyword>
<dbReference type="Pfam" id="PF08281">
    <property type="entry name" value="Sigma70_r4_2"/>
    <property type="match status" value="1"/>
</dbReference>
<dbReference type="InterPro" id="IPR013249">
    <property type="entry name" value="RNA_pol_sigma70_r4_t2"/>
</dbReference>
<dbReference type="Proteomes" id="UP001595833">
    <property type="component" value="Unassembled WGS sequence"/>
</dbReference>
<feature type="compositionally biased region" description="Polar residues" evidence="6">
    <location>
        <begin position="332"/>
        <end position="346"/>
    </location>
</feature>
<dbReference type="Gene3D" id="1.10.1740.10">
    <property type="match status" value="1"/>
</dbReference>
<evidence type="ECO:0000256" key="6">
    <source>
        <dbReference type="SAM" id="MobiDB-lite"/>
    </source>
</evidence>
<dbReference type="PANTHER" id="PTHR43133">
    <property type="entry name" value="RNA POLYMERASE ECF-TYPE SIGMA FACTO"/>
    <property type="match status" value="1"/>
</dbReference>
<reference evidence="9" key="1">
    <citation type="journal article" date="2019" name="Int. J. Syst. Evol. Microbiol.">
        <title>The Global Catalogue of Microorganisms (GCM) 10K type strain sequencing project: providing services to taxonomists for standard genome sequencing and annotation.</title>
        <authorList>
            <consortium name="The Broad Institute Genomics Platform"/>
            <consortium name="The Broad Institute Genome Sequencing Center for Infectious Disease"/>
            <person name="Wu L."/>
            <person name="Ma J."/>
        </authorList>
    </citation>
    <scope>NUCLEOTIDE SEQUENCE [LARGE SCALE GENOMIC DNA]</scope>
    <source>
        <strain evidence="9">KCTC 12848</strain>
    </source>
</reference>
<evidence type="ECO:0000256" key="1">
    <source>
        <dbReference type="ARBA" id="ARBA00010641"/>
    </source>
</evidence>
<comment type="similarity">
    <text evidence="1">Belongs to the sigma-70 factor family. ECF subfamily.</text>
</comment>
<evidence type="ECO:0000259" key="7">
    <source>
        <dbReference type="SMART" id="SM00421"/>
    </source>
</evidence>
<feature type="compositionally biased region" description="Polar residues" evidence="6">
    <location>
        <begin position="269"/>
        <end position="282"/>
    </location>
</feature>
<feature type="compositionally biased region" description="Polar residues" evidence="6">
    <location>
        <begin position="226"/>
        <end position="247"/>
    </location>
</feature>
<keyword evidence="3" id="KW-0731">Sigma factor</keyword>
<dbReference type="SUPFAM" id="SSF88659">
    <property type="entry name" value="Sigma3 and sigma4 domains of RNA polymerase sigma factors"/>
    <property type="match status" value="1"/>
</dbReference>
<gene>
    <name evidence="8" type="ORF">ACFPFM_39985</name>
</gene>
<dbReference type="InterPro" id="IPR013324">
    <property type="entry name" value="RNA_pol_sigma_r3/r4-like"/>
</dbReference>
<dbReference type="InterPro" id="IPR014284">
    <property type="entry name" value="RNA_pol_sigma-70_dom"/>
</dbReference>
<dbReference type="InterPro" id="IPR036388">
    <property type="entry name" value="WH-like_DNA-bd_sf"/>
</dbReference>
<dbReference type="PANTHER" id="PTHR43133:SF8">
    <property type="entry name" value="RNA POLYMERASE SIGMA FACTOR HI_1459-RELATED"/>
    <property type="match status" value="1"/>
</dbReference>
<evidence type="ECO:0000256" key="2">
    <source>
        <dbReference type="ARBA" id="ARBA00023015"/>
    </source>
</evidence>